<organism evidence="9 10">
    <name type="scientific">Nocardia acididurans</name>
    <dbReference type="NCBI Taxonomy" id="2802282"/>
    <lineage>
        <taxon>Bacteria</taxon>
        <taxon>Bacillati</taxon>
        <taxon>Actinomycetota</taxon>
        <taxon>Actinomycetes</taxon>
        <taxon>Mycobacteriales</taxon>
        <taxon>Nocardiaceae</taxon>
        <taxon>Nocardia</taxon>
    </lineage>
</organism>
<dbReference type="InterPro" id="IPR001753">
    <property type="entry name" value="Enoyl-CoA_hydra/iso"/>
</dbReference>
<dbReference type="SUPFAM" id="SSF52096">
    <property type="entry name" value="ClpP/crotonase"/>
    <property type="match status" value="1"/>
</dbReference>
<accession>A0ABS1MAQ0</accession>
<keyword evidence="4" id="KW-0443">Lipid metabolism</keyword>
<name>A0ABS1MAQ0_9NOCA</name>
<dbReference type="NCBIfam" id="NF005891">
    <property type="entry name" value="PRK07854.1"/>
    <property type="match status" value="1"/>
</dbReference>
<gene>
    <name evidence="9" type="ORF">JK358_25115</name>
</gene>
<dbReference type="PROSITE" id="PS00166">
    <property type="entry name" value="ENOYL_COA_HYDRATASE"/>
    <property type="match status" value="1"/>
</dbReference>
<dbReference type="RefSeq" id="WP_201951303.1">
    <property type="nucleotide sequence ID" value="NZ_JAERRJ010000009.1"/>
</dbReference>
<dbReference type="GO" id="GO:0004300">
    <property type="term" value="F:enoyl-CoA hydratase activity"/>
    <property type="evidence" value="ECO:0007669"/>
    <property type="project" value="UniProtKB-EC"/>
</dbReference>
<evidence type="ECO:0000256" key="7">
    <source>
        <dbReference type="ARBA" id="ARBA00023717"/>
    </source>
</evidence>
<evidence type="ECO:0000256" key="3">
    <source>
        <dbReference type="ARBA" id="ARBA00022832"/>
    </source>
</evidence>
<evidence type="ECO:0000313" key="9">
    <source>
        <dbReference type="EMBL" id="MBL1077687.1"/>
    </source>
</evidence>
<dbReference type="PANTHER" id="PTHR11941:SF169">
    <property type="entry name" value="(7AS)-7A-METHYL-1,5-DIOXO-2,3,5,6,7,7A-HEXAHYDRO-1H-INDENE-CARBOXYL-COA HYDROLASE"/>
    <property type="match status" value="1"/>
</dbReference>
<keyword evidence="5 9" id="KW-0456">Lyase</keyword>
<keyword evidence="10" id="KW-1185">Reference proteome</keyword>
<comment type="catalytic activity">
    <reaction evidence="6">
        <text>a (3S)-3-hydroxyacyl-CoA = a (2E)-enoyl-CoA + H2O</text>
        <dbReference type="Rhea" id="RHEA:16105"/>
        <dbReference type="ChEBI" id="CHEBI:15377"/>
        <dbReference type="ChEBI" id="CHEBI:57318"/>
        <dbReference type="ChEBI" id="CHEBI:58856"/>
        <dbReference type="EC" id="4.2.1.17"/>
    </reaction>
</comment>
<dbReference type="Proteomes" id="UP000602198">
    <property type="component" value="Unassembled WGS sequence"/>
</dbReference>
<reference evidence="9 10" key="1">
    <citation type="submission" date="2021-01" db="EMBL/GenBank/DDBJ databases">
        <title>WGS of actinomycetes isolated from Thailand.</title>
        <authorList>
            <person name="Thawai C."/>
        </authorList>
    </citation>
    <scope>NUCLEOTIDE SEQUENCE [LARGE SCALE GENOMIC DNA]</scope>
    <source>
        <strain evidence="9 10">LPG 2</strain>
    </source>
</reference>
<comment type="catalytic activity">
    <reaction evidence="7">
        <text>a 4-saturated-(3S)-3-hydroxyacyl-CoA = a (3E)-enoyl-CoA + H2O</text>
        <dbReference type="Rhea" id="RHEA:20724"/>
        <dbReference type="ChEBI" id="CHEBI:15377"/>
        <dbReference type="ChEBI" id="CHEBI:58521"/>
        <dbReference type="ChEBI" id="CHEBI:137480"/>
        <dbReference type="EC" id="4.2.1.17"/>
    </reaction>
</comment>
<comment type="similarity">
    <text evidence="2 8">Belongs to the enoyl-CoA hydratase/isomerase family.</text>
</comment>
<evidence type="ECO:0000313" key="10">
    <source>
        <dbReference type="Proteomes" id="UP000602198"/>
    </source>
</evidence>
<comment type="function">
    <text evidence="1">Could possibly oxidize fatty acids using specific components.</text>
</comment>
<evidence type="ECO:0000256" key="2">
    <source>
        <dbReference type="ARBA" id="ARBA00005254"/>
    </source>
</evidence>
<evidence type="ECO:0000256" key="5">
    <source>
        <dbReference type="ARBA" id="ARBA00023239"/>
    </source>
</evidence>
<protein>
    <submittedName>
        <fullName evidence="9">Enoyl-CoA hydratase</fullName>
        <ecNumber evidence="9">4.2.1.17</ecNumber>
    </submittedName>
</protein>
<dbReference type="InterPro" id="IPR018376">
    <property type="entry name" value="Enoyl-CoA_hyd/isom_CS"/>
</dbReference>
<dbReference type="CDD" id="cd06558">
    <property type="entry name" value="crotonase-like"/>
    <property type="match status" value="1"/>
</dbReference>
<comment type="caution">
    <text evidence="9">The sequence shown here is derived from an EMBL/GenBank/DDBJ whole genome shotgun (WGS) entry which is preliminary data.</text>
</comment>
<dbReference type="PANTHER" id="PTHR11941">
    <property type="entry name" value="ENOYL-COA HYDRATASE-RELATED"/>
    <property type="match status" value="1"/>
</dbReference>
<dbReference type="EC" id="4.2.1.17" evidence="9"/>
<evidence type="ECO:0000256" key="4">
    <source>
        <dbReference type="ARBA" id="ARBA00023098"/>
    </source>
</evidence>
<dbReference type="InterPro" id="IPR029045">
    <property type="entry name" value="ClpP/crotonase-like_dom_sf"/>
</dbReference>
<sequence length="241" mass="25399">MLGVSRDGDVVTIELQRPERRNALNDQMVVRIKGAVEEAAASARAIVLTGQGPIFSAGADLDGIYSDNFLEALLSMLRTIEEAPVPVIAAVNGGALGAGVQLTLAADLRVMEEDSFLAIPAAKLGVTVDPWTVRRLSALIGAGPARTILLGAERVSAKDAYSYGFANKIGDLADAQAWAAQIAQLAPLTLKHLKLVFNDDGSRGTETPAQQAALAAAWSSADAQEARVARQEKRTPRFVGR</sequence>
<keyword evidence="3" id="KW-0276">Fatty acid metabolism</keyword>
<evidence type="ECO:0000256" key="8">
    <source>
        <dbReference type="RuleBase" id="RU003707"/>
    </source>
</evidence>
<evidence type="ECO:0000256" key="6">
    <source>
        <dbReference type="ARBA" id="ARBA00023709"/>
    </source>
</evidence>
<evidence type="ECO:0000256" key="1">
    <source>
        <dbReference type="ARBA" id="ARBA00002994"/>
    </source>
</evidence>
<dbReference type="Pfam" id="PF00378">
    <property type="entry name" value="ECH_1"/>
    <property type="match status" value="1"/>
</dbReference>
<proteinExistence type="inferred from homology"/>
<dbReference type="EMBL" id="JAERRJ010000009">
    <property type="protein sequence ID" value="MBL1077687.1"/>
    <property type="molecule type" value="Genomic_DNA"/>
</dbReference>
<dbReference type="Gene3D" id="3.90.226.10">
    <property type="entry name" value="2-enoyl-CoA Hydratase, Chain A, domain 1"/>
    <property type="match status" value="1"/>
</dbReference>